<dbReference type="AlphaFoldDB" id="A0A847VDW7"/>
<sequence>MVRDNKYLENILYDIWETHFSDVARLNLVIIKYGKHSKRQLGSIKLIKDRDTFDKYLERYNYSKKMFDNHSISLITVTRYFKYNYVPEYVVRSTVAHELCHYAHGFSSPLKKRYKYPHQGGVVKRELEERGLLNIYTDSKKWLKNNWVSVIS</sequence>
<dbReference type="EMBL" id="JAAZIL010000083">
    <property type="protein sequence ID" value="NLZ24736.1"/>
    <property type="molecule type" value="Genomic_DNA"/>
</dbReference>
<protein>
    <recommendedName>
        <fullName evidence="3">SprT-like domain-containing protein</fullName>
    </recommendedName>
</protein>
<gene>
    <name evidence="1" type="ORF">GX888_03275</name>
</gene>
<dbReference type="Proteomes" id="UP000564033">
    <property type="component" value="Unassembled WGS sequence"/>
</dbReference>
<organism evidence="1 2">
    <name type="scientific">Candidatus Dojkabacteria bacterium</name>
    <dbReference type="NCBI Taxonomy" id="2099670"/>
    <lineage>
        <taxon>Bacteria</taxon>
        <taxon>Candidatus Dojkabacteria</taxon>
    </lineage>
</organism>
<comment type="caution">
    <text evidence="1">The sequence shown here is derived from an EMBL/GenBank/DDBJ whole genome shotgun (WGS) entry which is preliminary data.</text>
</comment>
<evidence type="ECO:0000313" key="1">
    <source>
        <dbReference type="EMBL" id="NLZ24736.1"/>
    </source>
</evidence>
<proteinExistence type="predicted"/>
<accession>A0A847VDW7</accession>
<evidence type="ECO:0008006" key="3">
    <source>
        <dbReference type="Google" id="ProtNLM"/>
    </source>
</evidence>
<reference evidence="1 2" key="1">
    <citation type="journal article" date="2020" name="Biotechnol. Biofuels">
        <title>New insights from the biogas microbiome by comprehensive genome-resolved metagenomics of nearly 1600 species originating from multiple anaerobic digesters.</title>
        <authorList>
            <person name="Campanaro S."/>
            <person name="Treu L."/>
            <person name="Rodriguez-R L.M."/>
            <person name="Kovalovszki A."/>
            <person name="Ziels R.M."/>
            <person name="Maus I."/>
            <person name="Zhu X."/>
            <person name="Kougias P.G."/>
            <person name="Basile A."/>
            <person name="Luo G."/>
            <person name="Schluter A."/>
            <person name="Konstantinidis K.T."/>
            <person name="Angelidaki I."/>
        </authorList>
    </citation>
    <scope>NUCLEOTIDE SEQUENCE [LARGE SCALE GENOMIC DNA]</scope>
    <source>
        <strain evidence="1">AS19jrsBPTG_9</strain>
    </source>
</reference>
<name>A0A847VDW7_9BACT</name>
<evidence type="ECO:0000313" key="2">
    <source>
        <dbReference type="Proteomes" id="UP000564033"/>
    </source>
</evidence>